<proteinExistence type="predicted"/>
<dbReference type="Pfam" id="PF26595">
    <property type="entry name" value="A_ENA"/>
    <property type="match status" value="1"/>
</dbReference>
<evidence type="ECO:0000313" key="2">
    <source>
        <dbReference type="Proteomes" id="UP001221411"/>
    </source>
</evidence>
<dbReference type="RefSeq" id="WP_271926928.1">
    <property type="nucleotide sequence ID" value="NZ_JAQNDO010000001.1"/>
</dbReference>
<gene>
    <name evidence="1" type="ORF">POL67_42790</name>
</gene>
<evidence type="ECO:0000313" key="1">
    <source>
        <dbReference type="EMBL" id="MDC0748133.1"/>
    </source>
</evidence>
<keyword evidence="2" id="KW-1185">Reference proteome</keyword>
<dbReference type="EMBL" id="JAQNDO010000001">
    <property type="protein sequence ID" value="MDC0748133.1"/>
    <property type="molecule type" value="Genomic_DNA"/>
</dbReference>
<name>A0ABT5F214_9BACT</name>
<accession>A0ABT5F214</accession>
<organism evidence="1 2">
    <name type="scientific">Polyangium mundeleinium</name>
    <dbReference type="NCBI Taxonomy" id="2995306"/>
    <lineage>
        <taxon>Bacteria</taxon>
        <taxon>Pseudomonadati</taxon>
        <taxon>Myxococcota</taxon>
        <taxon>Polyangia</taxon>
        <taxon>Polyangiales</taxon>
        <taxon>Polyangiaceae</taxon>
        <taxon>Polyangium</taxon>
    </lineage>
</organism>
<sequence>MSQVTIPEFPNLPDFNPEDVASLVLISIAMEEMGLSHILNAEGEKIQWILGTLGEGSTPAPAEVTVEDVLDINQSVRDTLEAVVAKNLLLHMKAGRVVRFFEAATEAAGVAPAKPAPAPAQP</sequence>
<comment type="caution">
    <text evidence="1">The sequence shown here is derived from an EMBL/GenBank/DDBJ whole genome shotgun (WGS) entry which is preliminary data.</text>
</comment>
<reference evidence="1 2" key="1">
    <citation type="submission" date="2022-11" db="EMBL/GenBank/DDBJ databases">
        <title>Minimal conservation of predation-associated metabolite biosynthetic gene clusters underscores biosynthetic potential of Myxococcota including descriptions for ten novel species: Archangium lansinium sp. nov., Myxococcus landrumus sp. nov., Nannocystis bai.</title>
        <authorList>
            <person name="Ahearne A."/>
            <person name="Stevens C."/>
            <person name="Dowd S."/>
        </authorList>
    </citation>
    <scope>NUCLEOTIDE SEQUENCE [LARGE SCALE GENOMIC DNA]</scope>
    <source>
        <strain evidence="1 2">RJM3</strain>
    </source>
</reference>
<protein>
    <submittedName>
        <fullName evidence="1">Uncharacterized protein</fullName>
    </submittedName>
</protein>
<dbReference type="InterPro" id="IPR058705">
    <property type="entry name" value="A_ENA"/>
</dbReference>
<dbReference type="Proteomes" id="UP001221411">
    <property type="component" value="Unassembled WGS sequence"/>
</dbReference>